<dbReference type="SUPFAM" id="SSF54928">
    <property type="entry name" value="RNA-binding domain, RBD"/>
    <property type="match status" value="2"/>
</dbReference>
<sequence length="306" mass="32824">MDFETVDAPPQPSAPSSPQETIQPSVPARSQGVRHETLPPLSTSKECLRLQGVPLDAQHETIMEFLGPDARSVVDQGVHIVYTAEGQPSGEAIFQMNSEESAFRAFVNSRNRLMMGRKAELVDEMKTKLAGAQPVPYPESGAREPQPEDLQDAIEPGDQPPVPTPEPAAVATLSPTFNTPAVSAPTVSPETCSPMEAPLTMLLVSDMPACATEDDIKAFFSGFPGLKADGVYMMHLADHRHVGSAFVAIPCHKDAVAAILGGRRHLINNCVVTLSIADTDMVLRWLRAPSRAHLYNVPAPNPAPGK</sequence>
<dbReference type="GO" id="GO:0003723">
    <property type="term" value="F:RNA binding"/>
    <property type="evidence" value="ECO:0007669"/>
    <property type="project" value="UniProtKB-KW"/>
</dbReference>
<organism evidence="4 5">
    <name type="scientific">Haemaphysalis longicornis</name>
    <name type="common">Bush tick</name>
    <dbReference type="NCBI Taxonomy" id="44386"/>
    <lineage>
        <taxon>Eukaryota</taxon>
        <taxon>Metazoa</taxon>
        <taxon>Ecdysozoa</taxon>
        <taxon>Arthropoda</taxon>
        <taxon>Chelicerata</taxon>
        <taxon>Arachnida</taxon>
        <taxon>Acari</taxon>
        <taxon>Parasitiformes</taxon>
        <taxon>Ixodida</taxon>
        <taxon>Ixodoidea</taxon>
        <taxon>Ixodidae</taxon>
        <taxon>Haemaphysalinae</taxon>
        <taxon>Haemaphysalis</taxon>
    </lineage>
</organism>
<evidence type="ECO:0000256" key="1">
    <source>
        <dbReference type="ARBA" id="ARBA00022737"/>
    </source>
</evidence>
<protein>
    <recommendedName>
        <fullName evidence="6">RNA-binding protein</fullName>
    </recommendedName>
</protein>
<keyword evidence="1" id="KW-0677">Repeat</keyword>
<evidence type="ECO:0008006" key="6">
    <source>
        <dbReference type="Google" id="ProtNLM"/>
    </source>
</evidence>
<feature type="region of interest" description="Disordered" evidence="3">
    <location>
        <begin position="1"/>
        <end position="43"/>
    </location>
</feature>
<dbReference type="VEuPathDB" id="VectorBase:HLOH_053284"/>
<keyword evidence="5" id="KW-1185">Reference proteome</keyword>
<dbReference type="InterPro" id="IPR035979">
    <property type="entry name" value="RBD_domain_sf"/>
</dbReference>
<evidence type="ECO:0000313" key="5">
    <source>
        <dbReference type="Proteomes" id="UP000821853"/>
    </source>
</evidence>
<dbReference type="InterPro" id="IPR050666">
    <property type="entry name" value="ESRP"/>
</dbReference>
<comment type="caution">
    <text evidence="4">The sequence shown here is derived from an EMBL/GenBank/DDBJ whole genome shotgun (WGS) entry which is preliminary data.</text>
</comment>
<evidence type="ECO:0000256" key="2">
    <source>
        <dbReference type="ARBA" id="ARBA00022884"/>
    </source>
</evidence>
<evidence type="ECO:0000313" key="4">
    <source>
        <dbReference type="EMBL" id="KAH9372650.1"/>
    </source>
</evidence>
<gene>
    <name evidence="4" type="ORF">HPB48_010143</name>
</gene>
<name>A0A9J6GB45_HAELO</name>
<accession>A0A9J6GB45</accession>
<dbReference type="InterPro" id="IPR012677">
    <property type="entry name" value="Nucleotide-bd_a/b_plait_sf"/>
</dbReference>
<evidence type="ECO:0000256" key="3">
    <source>
        <dbReference type="SAM" id="MobiDB-lite"/>
    </source>
</evidence>
<dbReference type="OrthoDB" id="431068at2759"/>
<proteinExistence type="predicted"/>
<keyword evidence="2" id="KW-0694">RNA-binding</keyword>
<dbReference type="EMBL" id="JABSTR010000006">
    <property type="protein sequence ID" value="KAH9372650.1"/>
    <property type="molecule type" value="Genomic_DNA"/>
</dbReference>
<reference evidence="4 5" key="1">
    <citation type="journal article" date="2020" name="Cell">
        <title>Large-Scale Comparative Analyses of Tick Genomes Elucidate Their Genetic Diversity and Vector Capacities.</title>
        <authorList>
            <consortium name="Tick Genome and Microbiome Consortium (TIGMIC)"/>
            <person name="Jia N."/>
            <person name="Wang J."/>
            <person name="Shi W."/>
            <person name="Du L."/>
            <person name="Sun Y."/>
            <person name="Zhan W."/>
            <person name="Jiang J.F."/>
            <person name="Wang Q."/>
            <person name="Zhang B."/>
            <person name="Ji P."/>
            <person name="Bell-Sakyi L."/>
            <person name="Cui X.M."/>
            <person name="Yuan T.T."/>
            <person name="Jiang B.G."/>
            <person name="Yang W.F."/>
            <person name="Lam T.T."/>
            <person name="Chang Q.C."/>
            <person name="Ding S.J."/>
            <person name="Wang X.J."/>
            <person name="Zhu J.G."/>
            <person name="Ruan X.D."/>
            <person name="Zhao L."/>
            <person name="Wei J.T."/>
            <person name="Ye R.Z."/>
            <person name="Que T.C."/>
            <person name="Du C.H."/>
            <person name="Zhou Y.H."/>
            <person name="Cheng J.X."/>
            <person name="Dai P.F."/>
            <person name="Guo W.B."/>
            <person name="Han X.H."/>
            <person name="Huang E.J."/>
            <person name="Li L.F."/>
            <person name="Wei W."/>
            <person name="Gao Y.C."/>
            <person name="Liu J.Z."/>
            <person name="Shao H.Z."/>
            <person name="Wang X."/>
            <person name="Wang C.C."/>
            <person name="Yang T.C."/>
            <person name="Huo Q.B."/>
            <person name="Li W."/>
            <person name="Chen H.Y."/>
            <person name="Chen S.E."/>
            <person name="Zhou L.G."/>
            <person name="Ni X.B."/>
            <person name="Tian J.H."/>
            <person name="Sheng Y."/>
            <person name="Liu T."/>
            <person name="Pan Y.S."/>
            <person name="Xia L.Y."/>
            <person name="Li J."/>
            <person name="Zhao F."/>
            <person name="Cao W.C."/>
        </authorList>
    </citation>
    <scope>NUCLEOTIDE SEQUENCE [LARGE SCALE GENOMIC DNA]</scope>
    <source>
        <strain evidence="4">HaeL-2018</strain>
    </source>
</reference>
<dbReference type="Gene3D" id="3.30.70.330">
    <property type="match status" value="2"/>
</dbReference>
<feature type="region of interest" description="Disordered" evidence="3">
    <location>
        <begin position="130"/>
        <end position="164"/>
    </location>
</feature>
<dbReference type="PANTHER" id="PTHR13976">
    <property type="entry name" value="HETEROGENEOUS NUCLEAR RIBONUCLEOPROTEIN-RELATED"/>
    <property type="match status" value="1"/>
</dbReference>
<dbReference type="AlphaFoldDB" id="A0A9J6GB45"/>
<dbReference type="Proteomes" id="UP000821853">
    <property type="component" value="Chromosome 4"/>
</dbReference>